<keyword evidence="17" id="KW-0411">Iron-sulfur</keyword>
<dbReference type="CDD" id="cd16917">
    <property type="entry name" value="HATPase_UhpB-NarQ-NarX-like"/>
    <property type="match status" value="1"/>
</dbReference>
<dbReference type="InterPro" id="IPR036890">
    <property type="entry name" value="HATPase_C_sf"/>
</dbReference>
<keyword evidence="11 21" id="KW-0812">Transmembrane</keyword>
<feature type="transmembrane region" description="Helical" evidence="21">
    <location>
        <begin position="61"/>
        <end position="80"/>
    </location>
</feature>
<dbReference type="InterPro" id="IPR005467">
    <property type="entry name" value="His_kinase_dom"/>
</dbReference>
<gene>
    <name evidence="23" type="ORF">GCM10010468_58970</name>
</gene>
<sequence>MRRLLWLGAVAGPVAVVAAFWFRYDLPPQYRTQQVFRPECVIGVTYPTVGAFLLSRRPGLVVGRLVWTIGLFAAGYWLSIPVSRWAVVHELPGAVLLRWAAKWAYIPEFLPLIMLVPLLFPDGRVPSRRWRPVLVLAVLLVVVNTVFLMLLPGEFGFGPYRHSNPFGVDAVAGFDGFYGRVIEPLTVGTTFLAISSLAVRFKAGDEIARRQIAWIAYPLLGTAVVGYSDLLWPDIPFWAFTTLTCTAVGTVPVALAVAVLRDRLYGIDVIVNRTLVYATLTVILGLVYFGLIAAVQHFVMSPAAGFAGALAVGALFQPVRKRVQRSVDSLLGLERDPYRLADRLSRTVQRTESPTEALRLGVKTARRALALTGAAVEIDGRILHSDGVLGDNPRAIPLVWHGEPIGRLLIEARGRSDHRLLGVLTRHVADLAHTVRLLRVSQENLISTREEERRRLGRDLHDGLGPTLASLALTVDAARIRLRSDPTSVEPSLVALRERMTSAMAEIRDLVHGLRPPALDAQGLTGAVQTLAADLPRPHVTVEADPIDLPSPIEVAAYRIVQEALTNITRHAQATSAAIRMTLTDTHLELVVSDDGRGLPKAPSSGLGLISMRERTSELGGTFTLASRPGHGTVLTARLPIG</sequence>
<evidence type="ECO:0000256" key="13">
    <source>
        <dbReference type="ARBA" id="ARBA00022777"/>
    </source>
</evidence>
<dbReference type="PROSITE" id="PS50109">
    <property type="entry name" value="HIS_KIN"/>
    <property type="match status" value="1"/>
</dbReference>
<dbReference type="Gene3D" id="3.30.565.10">
    <property type="entry name" value="Histidine kinase-like ATPase, C-terminal domain"/>
    <property type="match status" value="1"/>
</dbReference>
<comment type="subcellular location">
    <subcellularLocation>
        <location evidence="4">Cell membrane</location>
        <topology evidence="4">Multi-pass membrane protein</topology>
    </subcellularLocation>
    <subcellularLocation>
        <location evidence="3">Cytoplasm</location>
    </subcellularLocation>
</comment>
<keyword evidence="10" id="KW-0808">Transferase</keyword>
<keyword evidence="24" id="KW-1185">Reference proteome</keyword>
<dbReference type="EC" id="2.7.13.3" evidence="5"/>
<accession>A0ABP6QGL4</accession>
<dbReference type="PANTHER" id="PTHR24421:SF37">
    <property type="entry name" value="SENSOR HISTIDINE KINASE NARS"/>
    <property type="match status" value="1"/>
</dbReference>
<evidence type="ECO:0000256" key="3">
    <source>
        <dbReference type="ARBA" id="ARBA00004496"/>
    </source>
</evidence>
<evidence type="ECO:0000256" key="4">
    <source>
        <dbReference type="ARBA" id="ARBA00004651"/>
    </source>
</evidence>
<reference evidence="24" key="1">
    <citation type="journal article" date="2019" name="Int. J. Syst. Evol. Microbiol.">
        <title>The Global Catalogue of Microorganisms (GCM) 10K type strain sequencing project: providing services to taxonomists for standard genome sequencing and annotation.</title>
        <authorList>
            <consortium name="The Broad Institute Genomics Platform"/>
            <consortium name="The Broad Institute Genome Sequencing Center for Infectious Disease"/>
            <person name="Wu L."/>
            <person name="Ma J."/>
        </authorList>
    </citation>
    <scope>NUCLEOTIDE SEQUENCE [LARGE SCALE GENOMIC DNA]</scope>
    <source>
        <strain evidence="24">JCM 9377</strain>
    </source>
</reference>
<keyword evidence="14 21" id="KW-1133">Transmembrane helix</keyword>
<evidence type="ECO:0000256" key="10">
    <source>
        <dbReference type="ARBA" id="ARBA00022679"/>
    </source>
</evidence>
<keyword evidence="8" id="KW-0004">4Fe-4S</keyword>
<comment type="function">
    <text evidence="19">Member of the two-component regulatory system NreB/NreC involved in the control of dissimilatory nitrate/nitrite reduction in response to oxygen. NreB functions as a direct oxygen sensor histidine kinase which is autophosphorylated, in the absence of oxygen, probably at the conserved histidine residue, and transfers its phosphate group probably to a conserved aspartate residue of NreC. NreB/NreC activates the expression of the nitrate (narGHJI) and nitrite (nir) reductase operons, as well as the putative nitrate transporter gene narT.</text>
</comment>
<keyword evidence="7" id="KW-1003">Cell membrane</keyword>
<comment type="caution">
    <text evidence="23">The sequence shown here is derived from an EMBL/GenBank/DDBJ whole genome shotgun (WGS) entry which is preliminary data.</text>
</comment>
<evidence type="ECO:0000256" key="5">
    <source>
        <dbReference type="ARBA" id="ARBA00012438"/>
    </source>
</evidence>
<dbReference type="InterPro" id="IPR003594">
    <property type="entry name" value="HATPase_dom"/>
</dbReference>
<feature type="transmembrane region" description="Helical" evidence="21">
    <location>
        <begin position="237"/>
        <end position="258"/>
    </location>
</feature>
<keyword evidence="15" id="KW-0408">Iron</keyword>
<evidence type="ECO:0000259" key="22">
    <source>
        <dbReference type="PROSITE" id="PS50109"/>
    </source>
</evidence>
<dbReference type="EMBL" id="BAAAUV010000019">
    <property type="protein sequence ID" value="GAA3229195.1"/>
    <property type="molecule type" value="Genomic_DNA"/>
</dbReference>
<evidence type="ECO:0000256" key="8">
    <source>
        <dbReference type="ARBA" id="ARBA00022485"/>
    </source>
</evidence>
<evidence type="ECO:0000256" key="7">
    <source>
        <dbReference type="ARBA" id="ARBA00022475"/>
    </source>
</evidence>
<keyword evidence="18 21" id="KW-0472">Membrane</keyword>
<dbReference type="Pfam" id="PF07730">
    <property type="entry name" value="HisKA_3"/>
    <property type="match status" value="1"/>
</dbReference>
<feature type="transmembrane region" description="Helical" evidence="21">
    <location>
        <begin position="177"/>
        <end position="199"/>
    </location>
</feature>
<keyword evidence="12" id="KW-0479">Metal-binding</keyword>
<comment type="catalytic activity">
    <reaction evidence="1">
        <text>ATP + protein L-histidine = ADP + protein N-phospho-L-histidine.</text>
        <dbReference type="EC" id="2.7.13.3"/>
    </reaction>
</comment>
<evidence type="ECO:0000256" key="14">
    <source>
        <dbReference type="ARBA" id="ARBA00022989"/>
    </source>
</evidence>
<evidence type="ECO:0000256" key="15">
    <source>
        <dbReference type="ARBA" id="ARBA00023004"/>
    </source>
</evidence>
<keyword evidence="13" id="KW-0418">Kinase</keyword>
<dbReference type="PANTHER" id="PTHR24421">
    <property type="entry name" value="NITRATE/NITRITE SENSOR PROTEIN NARX-RELATED"/>
    <property type="match status" value="1"/>
</dbReference>
<evidence type="ECO:0000256" key="11">
    <source>
        <dbReference type="ARBA" id="ARBA00022692"/>
    </source>
</evidence>
<dbReference type="SUPFAM" id="SSF55874">
    <property type="entry name" value="ATPase domain of HSP90 chaperone/DNA topoisomerase II/histidine kinase"/>
    <property type="match status" value="1"/>
</dbReference>
<feature type="transmembrane region" description="Helical" evidence="21">
    <location>
        <begin position="35"/>
        <end position="54"/>
    </location>
</feature>
<evidence type="ECO:0000256" key="9">
    <source>
        <dbReference type="ARBA" id="ARBA00022490"/>
    </source>
</evidence>
<name>A0ABP6QGL4_9ACTN</name>
<dbReference type="PRINTS" id="PR00344">
    <property type="entry name" value="BCTRLSENSOR"/>
</dbReference>
<evidence type="ECO:0000256" key="19">
    <source>
        <dbReference type="ARBA" id="ARBA00024827"/>
    </source>
</evidence>
<proteinExistence type="predicted"/>
<evidence type="ECO:0000256" key="1">
    <source>
        <dbReference type="ARBA" id="ARBA00000085"/>
    </source>
</evidence>
<feature type="transmembrane region" description="Helical" evidence="21">
    <location>
        <begin position="298"/>
        <end position="316"/>
    </location>
</feature>
<dbReference type="RefSeq" id="WP_344834798.1">
    <property type="nucleotide sequence ID" value="NZ_BAAAUV010000019.1"/>
</dbReference>
<feature type="domain" description="Histidine kinase" evidence="22">
    <location>
        <begin position="559"/>
        <end position="642"/>
    </location>
</feature>
<organism evidence="23 24">
    <name type="scientific">Actinocorallia longicatena</name>
    <dbReference type="NCBI Taxonomy" id="111803"/>
    <lineage>
        <taxon>Bacteria</taxon>
        <taxon>Bacillati</taxon>
        <taxon>Actinomycetota</taxon>
        <taxon>Actinomycetes</taxon>
        <taxon>Streptosporangiales</taxon>
        <taxon>Thermomonosporaceae</taxon>
        <taxon>Actinocorallia</taxon>
    </lineage>
</organism>
<dbReference type="Proteomes" id="UP001501237">
    <property type="component" value="Unassembled WGS sequence"/>
</dbReference>
<evidence type="ECO:0000256" key="20">
    <source>
        <dbReference type="ARBA" id="ARBA00030800"/>
    </source>
</evidence>
<dbReference type="SMART" id="SM00387">
    <property type="entry name" value="HATPase_c"/>
    <property type="match status" value="1"/>
</dbReference>
<evidence type="ECO:0000313" key="23">
    <source>
        <dbReference type="EMBL" id="GAA3229195.1"/>
    </source>
</evidence>
<evidence type="ECO:0000256" key="6">
    <source>
        <dbReference type="ARBA" id="ARBA00017322"/>
    </source>
</evidence>
<evidence type="ECO:0000256" key="18">
    <source>
        <dbReference type="ARBA" id="ARBA00023136"/>
    </source>
</evidence>
<evidence type="ECO:0000256" key="12">
    <source>
        <dbReference type="ARBA" id="ARBA00022723"/>
    </source>
</evidence>
<comment type="cofactor">
    <cofactor evidence="2">
        <name>[4Fe-4S] cluster</name>
        <dbReference type="ChEBI" id="CHEBI:49883"/>
    </cofactor>
</comment>
<dbReference type="Pfam" id="PF02518">
    <property type="entry name" value="HATPase_c"/>
    <property type="match status" value="1"/>
</dbReference>
<dbReference type="InterPro" id="IPR050482">
    <property type="entry name" value="Sensor_HK_TwoCompSys"/>
</dbReference>
<dbReference type="Gene3D" id="1.20.5.1930">
    <property type="match status" value="1"/>
</dbReference>
<feature type="transmembrane region" description="Helical" evidence="21">
    <location>
        <begin position="100"/>
        <end position="121"/>
    </location>
</feature>
<keyword evidence="9" id="KW-0963">Cytoplasm</keyword>
<protein>
    <recommendedName>
        <fullName evidence="6">Oxygen sensor histidine kinase NreB</fullName>
        <ecNumber evidence="5">2.7.13.3</ecNumber>
    </recommendedName>
    <alternativeName>
        <fullName evidence="20">Nitrogen regulation protein B</fullName>
    </alternativeName>
</protein>
<evidence type="ECO:0000313" key="24">
    <source>
        <dbReference type="Proteomes" id="UP001501237"/>
    </source>
</evidence>
<evidence type="ECO:0000256" key="16">
    <source>
        <dbReference type="ARBA" id="ARBA00023012"/>
    </source>
</evidence>
<evidence type="ECO:0000256" key="17">
    <source>
        <dbReference type="ARBA" id="ARBA00023014"/>
    </source>
</evidence>
<dbReference type="InterPro" id="IPR011712">
    <property type="entry name" value="Sig_transdc_His_kin_sub3_dim/P"/>
</dbReference>
<feature type="transmembrane region" description="Helical" evidence="21">
    <location>
        <begin position="270"/>
        <end position="292"/>
    </location>
</feature>
<feature type="transmembrane region" description="Helical" evidence="21">
    <location>
        <begin position="211"/>
        <end position="231"/>
    </location>
</feature>
<evidence type="ECO:0000256" key="2">
    <source>
        <dbReference type="ARBA" id="ARBA00001966"/>
    </source>
</evidence>
<dbReference type="InterPro" id="IPR004358">
    <property type="entry name" value="Sig_transdc_His_kin-like_C"/>
</dbReference>
<feature type="transmembrane region" description="Helical" evidence="21">
    <location>
        <begin position="133"/>
        <end position="157"/>
    </location>
</feature>
<keyword evidence="16" id="KW-0902">Two-component regulatory system</keyword>
<evidence type="ECO:0000256" key="21">
    <source>
        <dbReference type="SAM" id="Phobius"/>
    </source>
</evidence>